<proteinExistence type="predicted"/>
<dbReference type="EMBL" id="JAVMBO010000018">
    <property type="protein sequence ID" value="MDS1311782.1"/>
    <property type="molecule type" value="Genomic_DNA"/>
</dbReference>
<keyword evidence="2" id="KW-1185">Reference proteome</keyword>
<reference evidence="1" key="1">
    <citation type="submission" date="2023-09" db="EMBL/GenBank/DDBJ databases">
        <title>Marinobacter sediminicola sp. nov. and Marinobacter maritimum sp. nov., isolated from marine sediment.</title>
        <authorList>
            <person name="An J."/>
        </authorList>
    </citation>
    <scope>NUCLEOTIDE SEQUENCE</scope>
    <source>
        <strain evidence="1">F60267</strain>
    </source>
</reference>
<accession>A0ABU2HL35</accession>
<dbReference type="RefSeq" id="WP_310966900.1">
    <property type="nucleotide sequence ID" value="NZ_JAVMBO010000018.1"/>
</dbReference>
<sequence>MKIKDLVSYWDKHASRKLTRDTHLMALSDHHHQQLEALSTLYPLKSPEDLLRDLITVALDEIEAEFPYVQGDQVVAFDEDGFELYEDKGLTPEFVRLSQKHIKRLKARQIESVA</sequence>
<dbReference type="Proteomes" id="UP001267407">
    <property type="component" value="Unassembled WGS sequence"/>
</dbReference>
<protein>
    <submittedName>
        <fullName evidence="1">Pilin assembly protein</fullName>
    </submittedName>
</protein>
<gene>
    <name evidence="1" type="ORF">RKA07_16905</name>
</gene>
<comment type="caution">
    <text evidence="1">The sequence shown here is derived from an EMBL/GenBank/DDBJ whole genome shotgun (WGS) entry which is preliminary data.</text>
</comment>
<evidence type="ECO:0000313" key="1">
    <source>
        <dbReference type="EMBL" id="MDS1311782.1"/>
    </source>
</evidence>
<name>A0ABU2HL35_9GAMM</name>
<organism evidence="1 2">
    <name type="scientific">Marinobacter xiaoshiensis</name>
    <dbReference type="NCBI Taxonomy" id="3073652"/>
    <lineage>
        <taxon>Bacteria</taxon>
        <taxon>Pseudomonadati</taxon>
        <taxon>Pseudomonadota</taxon>
        <taxon>Gammaproteobacteria</taxon>
        <taxon>Pseudomonadales</taxon>
        <taxon>Marinobacteraceae</taxon>
        <taxon>Marinobacter</taxon>
    </lineage>
</organism>
<evidence type="ECO:0000313" key="2">
    <source>
        <dbReference type="Proteomes" id="UP001267407"/>
    </source>
</evidence>